<feature type="region of interest" description="Disordered" evidence="1">
    <location>
        <begin position="339"/>
        <end position="363"/>
    </location>
</feature>
<dbReference type="GO" id="GO:0030674">
    <property type="term" value="F:protein-macromolecule adaptor activity"/>
    <property type="evidence" value="ECO:0007669"/>
    <property type="project" value="TreeGrafter"/>
</dbReference>
<dbReference type="PANTHER" id="PTHR28043:SF1">
    <property type="entry name" value="INCREASED RECOMBINATION CENTERS PROTEIN 6"/>
    <property type="match status" value="1"/>
</dbReference>
<reference evidence="2" key="1">
    <citation type="submission" date="2022-07" db="EMBL/GenBank/DDBJ databases">
        <title>Draft genome sequence of Zalerion maritima ATCC 34329, a (micro)plastics degrading marine fungus.</title>
        <authorList>
            <person name="Paco A."/>
            <person name="Goncalves M.F.M."/>
            <person name="Rocha-Santos T.A.P."/>
            <person name="Alves A."/>
        </authorList>
    </citation>
    <scope>NUCLEOTIDE SEQUENCE</scope>
    <source>
        <strain evidence="2">ATCC 34329</strain>
    </source>
</reference>
<dbReference type="Pfam" id="PF10199">
    <property type="entry name" value="Adaptin_binding"/>
    <property type="match status" value="1"/>
</dbReference>
<feature type="region of interest" description="Disordered" evidence="1">
    <location>
        <begin position="27"/>
        <end position="46"/>
    </location>
</feature>
<evidence type="ECO:0000256" key="1">
    <source>
        <dbReference type="SAM" id="MobiDB-lite"/>
    </source>
</evidence>
<dbReference type="Proteomes" id="UP001201980">
    <property type="component" value="Unassembled WGS sequence"/>
</dbReference>
<evidence type="ECO:0000313" key="2">
    <source>
        <dbReference type="EMBL" id="KAJ2902993.1"/>
    </source>
</evidence>
<keyword evidence="3" id="KW-1185">Reference proteome</keyword>
<feature type="region of interest" description="Disordered" evidence="1">
    <location>
        <begin position="124"/>
        <end position="161"/>
    </location>
</feature>
<gene>
    <name evidence="2" type="ORF">MKZ38_010577</name>
</gene>
<dbReference type="InterPro" id="IPR034627">
    <property type="entry name" value="Irc6"/>
</dbReference>
<proteinExistence type="predicted"/>
<dbReference type="PANTHER" id="PTHR28043">
    <property type="entry name" value="INCREASED RECOMBINATION CENTERS PROTEIN 6"/>
    <property type="match status" value="1"/>
</dbReference>
<feature type="compositionally biased region" description="Basic and acidic residues" evidence="1">
    <location>
        <begin position="260"/>
        <end position="272"/>
    </location>
</feature>
<sequence>MEIPNPKRILAVSLESETQLLSQTIKDLTGSHPEPHPGTSSLAGTSHTLSLSTNYYKAEVPMWIDLISSPSEWAASFTSPEAKEVLDVLGGVVVVFSVASAGGSAAASGVPLPPLEPLELSTEAEAKEGKGGKPDESSGAGKERGGNAGATKDGNGQPSSTIASIPAELIREVGRVLEALGGWSWDGVGIGIGVGGTSGDADELDDACAAVGLEFVHAAGKEGGKNEFGEKIGMDRVLEALQANDWALVSLDMDDNEFGEFEKGRDGKKKADADDEGEEKEFDPESLDFGFDRKDFEGLKKAIWSGALEDDKGEEEHIGEEEVEKLERMMFKLQAVKDMSSGLPEEQRKQMAKKAVGEVMKEL</sequence>
<feature type="region of interest" description="Disordered" evidence="1">
    <location>
        <begin position="259"/>
        <end position="287"/>
    </location>
</feature>
<feature type="compositionally biased region" description="Basic and acidic residues" evidence="1">
    <location>
        <begin position="124"/>
        <end position="145"/>
    </location>
</feature>
<accession>A0AAD5WSX1</accession>
<dbReference type="Gene3D" id="3.40.50.11960">
    <property type="match status" value="1"/>
</dbReference>
<evidence type="ECO:0000313" key="3">
    <source>
        <dbReference type="Proteomes" id="UP001201980"/>
    </source>
</evidence>
<feature type="compositionally biased region" description="Acidic residues" evidence="1">
    <location>
        <begin position="273"/>
        <end position="286"/>
    </location>
</feature>
<comment type="caution">
    <text evidence="2">The sequence shown here is derived from an EMBL/GenBank/DDBJ whole genome shotgun (WGS) entry which is preliminary data.</text>
</comment>
<dbReference type="GO" id="GO:0016192">
    <property type="term" value="P:vesicle-mediated transport"/>
    <property type="evidence" value="ECO:0007669"/>
    <property type="project" value="InterPro"/>
</dbReference>
<protein>
    <submittedName>
        <fullName evidence="2">Alpha and gamma adaptin binding protein p34</fullName>
    </submittedName>
</protein>
<dbReference type="AlphaFoldDB" id="A0AAD5WSX1"/>
<name>A0AAD5WSX1_9PEZI</name>
<feature type="compositionally biased region" description="Basic and acidic residues" evidence="1">
    <location>
        <begin position="345"/>
        <end position="363"/>
    </location>
</feature>
<dbReference type="EMBL" id="JAKWBI020000094">
    <property type="protein sequence ID" value="KAJ2902993.1"/>
    <property type="molecule type" value="Genomic_DNA"/>
</dbReference>
<organism evidence="2 3">
    <name type="scientific">Zalerion maritima</name>
    <dbReference type="NCBI Taxonomy" id="339359"/>
    <lineage>
        <taxon>Eukaryota</taxon>
        <taxon>Fungi</taxon>
        <taxon>Dikarya</taxon>
        <taxon>Ascomycota</taxon>
        <taxon>Pezizomycotina</taxon>
        <taxon>Sordariomycetes</taxon>
        <taxon>Lulworthiomycetidae</taxon>
        <taxon>Lulworthiales</taxon>
        <taxon>Lulworthiaceae</taxon>
        <taxon>Zalerion</taxon>
    </lineage>
</organism>